<dbReference type="SUPFAM" id="SSF64005">
    <property type="entry name" value="Undecaprenyl diphosphate synthase"/>
    <property type="match status" value="1"/>
</dbReference>
<dbReference type="Gene3D" id="3.40.1180.10">
    <property type="entry name" value="Decaprenyl diphosphate synthase-like"/>
    <property type="match status" value="1"/>
</dbReference>
<reference evidence="3 5" key="1">
    <citation type="submission" date="2016-10" db="EMBL/GenBank/DDBJ databases">
        <title>Complete Genome Sequence of Acetogen Clostridium formicoaceticum ATCC 27076.</title>
        <authorList>
            <person name="Bao T."/>
            <person name="Cheng C."/>
            <person name="Zhao J."/>
            <person name="Yang S.-T."/>
            <person name="Wang J."/>
            <person name="Wang M."/>
        </authorList>
    </citation>
    <scope>NUCLEOTIDE SEQUENCE [LARGE SCALE GENOMIC DNA]</scope>
    <source>
        <strain evidence="3 5">ATCC 27076</strain>
    </source>
</reference>
<evidence type="ECO:0000313" key="5">
    <source>
        <dbReference type="Proteomes" id="UP000177894"/>
    </source>
</evidence>
<comment type="similarity">
    <text evidence="2">Belongs to the UPP synthase family. Z-FPP synthase subfamily.</text>
</comment>
<dbReference type="InterPro" id="IPR036424">
    <property type="entry name" value="UPP_synth-like_sf"/>
</dbReference>
<name>A0AAC9RLI3_9CLOT</name>
<dbReference type="EMBL" id="CP017603">
    <property type="protein sequence ID" value="AOY77235.1"/>
    <property type="molecule type" value="Genomic_DNA"/>
</dbReference>
<dbReference type="Proteomes" id="UP000177894">
    <property type="component" value="Chromosome"/>
</dbReference>
<dbReference type="GO" id="GO:0045547">
    <property type="term" value="F:ditrans,polycis-polyprenyl diphosphate synthase [(2E,6E)-farnesyl diphosphate specific] activity"/>
    <property type="evidence" value="ECO:0007669"/>
    <property type="project" value="TreeGrafter"/>
</dbReference>
<dbReference type="PANTHER" id="PTHR10291">
    <property type="entry name" value="DEHYDRODOLICHYL DIPHOSPHATE SYNTHASE FAMILY MEMBER"/>
    <property type="match status" value="1"/>
</dbReference>
<evidence type="ECO:0000313" key="4">
    <source>
        <dbReference type="EMBL" id="ARE87767.1"/>
    </source>
</evidence>
<proteinExistence type="inferred from homology"/>
<dbReference type="Pfam" id="PF01255">
    <property type="entry name" value="Prenyltransf"/>
    <property type="match status" value="1"/>
</dbReference>
<reference evidence="4 6" key="2">
    <citation type="submission" date="2017-03" db="EMBL/GenBank/DDBJ databases">
        <title>Complete sequence of Clostridium formicaceticum DSM 92.</title>
        <authorList>
            <person name="Poehlein A."/>
            <person name="Karl M."/>
            <person name="Bengelsdorf F.R."/>
            <person name="Duerre P."/>
            <person name="Daniel R."/>
        </authorList>
    </citation>
    <scope>NUCLEOTIDE SEQUENCE [LARGE SCALE GENOMIC DNA]</scope>
    <source>
        <strain evidence="4 6">DSM 92</strain>
    </source>
</reference>
<sequence>MRIPVHIGIIPDGNRRWAEGKGLPKEDGYDRGLRPGLELFKLCQEIGIKELTYYGFTMDNTKRPAVQTTAFRKACVGAVEMLCNEDASLLVLGNTSSPLFPKELESYTSRRNFGKASTKVNFLVNYGWHWDLSKTPENVSTNKNNLIQSLYSSDISRIDLIIRWGGRRRLSGFLPVQSVYSDFYVINDYWPDFKAEHLYEALEWYDKQDVTLGG</sequence>
<dbReference type="EC" id="2.5.1.-" evidence="4"/>
<keyword evidence="1 4" id="KW-0808">Transferase</keyword>
<dbReference type="CDD" id="cd00475">
    <property type="entry name" value="Cis_IPPS"/>
    <property type="match status" value="1"/>
</dbReference>
<dbReference type="KEGG" id="cfm:BJL90_16085"/>
<evidence type="ECO:0000313" key="3">
    <source>
        <dbReference type="EMBL" id="AOY77235.1"/>
    </source>
</evidence>
<protein>
    <submittedName>
        <fullName evidence="3">Dihydroorotate dehydrogenase</fullName>
    </submittedName>
    <submittedName>
        <fullName evidence="4">Isoprenyl transferase</fullName>
        <ecNumber evidence="4">2.5.1.-</ecNumber>
    </submittedName>
</protein>
<evidence type="ECO:0000256" key="1">
    <source>
        <dbReference type="ARBA" id="ARBA00022679"/>
    </source>
</evidence>
<evidence type="ECO:0000256" key="2">
    <source>
        <dbReference type="ARBA" id="ARBA00038453"/>
    </source>
</evidence>
<dbReference type="EMBL" id="CP020559">
    <property type="protein sequence ID" value="ARE87767.1"/>
    <property type="molecule type" value="Genomic_DNA"/>
</dbReference>
<keyword evidence="5" id="KW-1185">Reference proteome</keyword>
<dbReference type="PANTHER" id="PTHR10291:SF43">
    <property type="entry name" value="DEHYDRODOLICHYL DIPHOSPHATE SYNTHASE COMPLEX SUBUNIT DHDDS"/>
    <property type="match status" value="1"/>
</dbReference>
<organism evidence="4 6">
    <name type="scientific">Clostridium formicaceticum</name>
    <dbReference type="NCBI Taxonomy" id="1497"/>
    <lineage>
        <taxon>Bacteria</taxon>
        <taxon>Bacillati</taxon>
        <taxon>Bacillota</taxon>
        <taxon>Clostridia</taxon>
        <taxon>Eubacteriales</taxon>
        <taxon>Clostridiaceae</taxon>
        <taxon>Clostridium</taxon>
    </lineage>
</organism>
<dbReference type="InterPro" id="IPR001441">
    <property type="entry name" value="UPP_synth-like"/>
</dbReference>
<dbReference type="Proteomes" id="UP000192478">
    <property type="component" value="Chromosome"/>
</dbReference>
<dbReference type="RefSeq" id="WP_070970297.1">
    <property type="nucleotide sequence ID" value="NZ_CP017603.1"/>
</dbReference>
<evidence type="ECO:0000313" key="6">
    <source>
        <dbReference type="Proteomes" id="UP000192478"/>
    </source>
</evidence>
<dbReference type="AlphaFoldDB" id="A0AAC9RLI3"/>
<accession>A0AAC9RLI3</accession>
<dbReference type="GO" id="GO:0016094">
    <property type="term" value="P:polyprenol biosynthetic process"/>
    <property type="evidence" value="ECO:0007669"/>
    <property type="project" value="TreeGrafter"/>
</dbReference>
<gene>
    <name evidence="4" type="primary">uppS_1</name>
    <name evidence="3" type="ORF">BJL90_16085</name>
    <name evidence="4" type="ORF">CLFO_21670</name>
</gene>